<accession>A0A822YM18</accession>
<dbReference type="AlphaFoldDB" id="A0A822YM18"/>
<name>A0A822YM18_NELNU</name>
<comment type="caution">
    <text evidence="1">The sequence shown here is derived from an EMBL/GenBank/DDBJ whole genome shotgun (WGS) entry which is preliminary data.</text>
</comment>
<evidence type="ECO:0000313" key="1">
    <source>
        <dbReference type="EMBL" id="DAD33640.1"/>
    </source>
</evidence>
<keyword evidence="2" id="KW-1185">Reference proteome</keyword>
<gene>
    <name evidence="1" type="ORF">HUJ06_012491</name>
</gene>
<protein>
    <submittedName>
        <fullName evidence="1">Uncharacterized protein</fullName>
    </submittedName>
</protein>
<evidence type="ECO:0000313" key="2">
    <source>
        <dbReference type="Proteomes" id="UP000607653"/>
    </source>
</evidence>
<sequence length="61" mass="6848">MKCHSTCSNVASWSSAANYANLQFAARKFPGQLVVAKQSEQKSRVHSWIISSLYLQLAQEF</sequence>
<proteinExistence type="predicted"/>
<organism evidence="1 2">
    <name type="scientific">Nelumbo nucifera</name>
    <name type="common">Sacred lotus</name>
    <dbReference type="NCBI Taxonomy" id="4432"/>
    <lineage>
        <taxon>Eukaryota</taxon>
        <taxon>Viridiplantae</taxon>
        <taxon>Streptophyta</taxon>
        <taxon>Embryophyta</taxon>
        <taxon>Tracheophyta</taxon>
        <taxon>Spermatophyta</taxon>
        <taxon>Magnoliopsida</taxon>
        <taxon>Proteales</taxon>
        <taxon>Nelumbonaceae</taxon>
        <taxon>Nelumbo</taxon>
    </lineage>
</organism>
<dbReference type="EMBL" id="DUZY01000003">
    <property type="protein sequence ID" value="DAD33640.1"/>
    <property type="molecule type" value="Genomic_DNA"/>
</dbReference>
<reference evidence="1 2" key="1">
    <citation type="journal article" date="2020" name="Mol. Biol. Evol.">
        <title>Distinct Expression and Methylation Patterns for Genes with Different Fates following a Single Whole-Genome Duplication in Flowering Plants.</title>
        <authorList>
            <person name="Shi T."/>
            <person name="Rahmani R.S."/>
            <person name="Gugger P.F."/>
            <person name="Wang M."/>
            <person name="Li H."/>
            <person name="Zhang Y."/>
            <person name="Li Z."/>
            <person name="Wang Q."/>
            <person name="Van de Peer Y."/>
            <person name="Marchal K."/>
            <person name="Chen J."/>
        </authorList>
    </citation>
    <scope>NUCLEOTIDE SEQUENCE [LARGE SCALE GENOMIC DNA]</scope>
    <source>
        <tissue evidence="1">Leaf</tissue>
    </source>
</reference>
<dbReference type="Proteomes" id="UP000607653">
    <property type="component" value="Unassembled WGS sequence"/>
</dbReference>